<name>A0ABX7AM26_9BACI</name>
<evidence type="ECO:0000313" key="1">
    <source>
        <dbReference type="EMBL" id="QQP10806.1"/>
    </source>
</evidence>
<proteinExistence type="predicted"/>
<dbReference type="EMBL" id="CP067341">
    <property type="protein sequence ID" value="QQP10806.1"/>
    <property type="molecule type" value="Genomic_DNA"/>
</dbReference>
<reference evidence="1 2" key="1">
    <citation type="submission" date="2020-01" db="EMBL/GenBank/DDBJ databases">
        <authorList>
            <person name="Liu G."/>
            <person name="Liu B."/>
        </authorList>
    </citation>
    <scope>NUCLEOTIDE SEQUENCE [LARGE SCALE GENOMIC DNA]</scope>
    <source>
        <strain evidence="1 2">FJAT-51161</strain>
    </source>
</reference>
<organism evidence="1 2">
    <name type="scientific">Lysinibacillus agricola</name>
    <dbReference type="NCBI Taxonomy" id="2590012"/>
    <lineage>
        <taxon>Bacteria</taxon>
        <taxon>Bacillati</taxon>
        <taxon>Bacillota</taxon>
        <taxon>Bacilli</taxon>
        <taxon>Bacillales</taxon>
        <taxon>Bacillaceae</taxon>
        <taxon>Lysinibacillus</taxon>
    </lineage>
</organism>
<protein>
    <submittedName>
        <fullName evidence="1">Uncharacterized protein</fullName>
    </submittedName>
</protein>
<dbReference type="Proteomes" id="UP000596049">
    <property type="component" value="Chromosome"/>
</dbReference>
<accession>A0ABX7AM26</accession>
<sequence length="103" mass="12193">MKKFPVISSKGNKYLIGIEKWIDAIDHSYSSIDVTIYKKKSWFSNKLTTLYFKKYKSNTQEYYDFVLATESAVFAYESSCSYLLNKEDVINKKKFKEWNGIVR</sequence>
<evidence type="ECO:0000313" key="2">
    <source>
        <dbReference type="Proteomes" id="UP000596049"/>
    </source>
</evidence>
<dbReference type="RefSeq" id="WP_053595728.1">
    <property type="nucleotide sequence ID" value="NZ_CP067341.1"/>
</dbReference>
<gene>
    <name evidence="1" type="ORF">FJQ98_16300</name>
</gene>
<keyword evidence="2" id="KW-1185">Reference proteome</keyword>